<dbReference type="AlphaFoldDB" id="A0A0F9KCW6"/>
<comment type="caution">
    <text evidence="1">The sequence shown here is derived from an EMBL/GenBank/DDBJ whole genome shotgun (WGS) entry which is preliminary data.</text>
</comment>
<protein>
    <recommendedName>
        <fullName evidence="2">Transglycosylase SLT domain-containing protein</fullName>
    </recommendedName>
</protein>
<proteinExistence type="predicted"/>
<name>A0A0F9KCW6_9ZZZZ</name>
<reference evidence="1" key="1">
    <citation type="journal article" date="2015" name="Nature">
        <title>Complex archaea that bridge the gap between prokaryotes and eukaryotes.</title>
        <authorList>
            <person name="Spang A."/>
            <person name="Saw J.H."/>
            <person name="Jorgensen S.L."/>
            <person name="Zaremba-Niedzwiedzka K."/>
            <person name="Martijn J."/>
            <person name="Lind A.E."/>
            <person name="van Eijk R."/>
            <person name="Schleper C."/>
            <person name="Guy L."/>
            <person name="Ettema T.J."/>
        </authorList>
    </citation>
    <scope>NUCLEOTIDE SEQUENCE</scope>
</reference>
<accession>A0A0F9KCW6</accession>
<organism evidence="1">
    <name type="scientific">marine sediment metagenome</name>
    <dbReference type="NCBI Taxonomy" id="412755"/>
    <lineage>
        <taxon>unclassified sequences</taxon>
        <taxon>metagenomes</taxon>
        <taxon>ecological metagenomes</taxon>
    </lineage>
</organism>
<sequence length="166" mass="18419">MVDPERTGLADARLVPLATPTLPVPEVAAAEEEYRPSEGGGVLLYGDTSSGADSGGSNDGDADLGGAATLSYVTADTYTQFFQGYRWPITQAERIGWCESRFDPLAISWTGESFGLFQIHGPTWAWWLNERGFDFWNEWWIAERNVAMAWLIYENAGHSFAPWDCN</sequence>
<evidence type="ECO:0000313" key="1">
    <source>
        <dbReference type="EMBL" id="KKM80049.1"/>
    </source>
</evidence>
<evidence type="ECO:0008006" key="2">
    <source>
        <dbReference type="Google" id="ProtNLM"/>
    </source>
</evidence>
<dbReference type="InterPro" id="IPR023346">
    <property type="entry name" value="Lysozyme-like_dom_sf"/>
</dbReference>
<dbReference type="Gene3D" id="1.10.530.10">
    <property type="match status" value="1"/>
</dbReference>
<dbReference type="SUPFAM" id="SSF53955">
    <property type="entry name" value="Lysozyme-like"/>
    <property type="match status" value="1"/>
</dbReference>
<dbReference type="EMBL" id="LAZR01008240">
    <property type="protein sequence ID" value="KKM80049.1"/>
    <property type="molecule type" value="Genomic_DNA"/>
</dbReference>
<gene>
    <name evidence="1" type="ORF">LCGC14_1343740</name>
</gene>